<reference evidence="1" key="1">
    <citation type="submission" date="2024-05" db="EMBL/GenBank/DDBJ databases">
        <title>Whole-Genome Sequence of CFS9, a Potential Fish Probiotic Isolated from the Body Surface of Silurus asotus.</title>
        <authorList>
            <person name="Kojima M."/>
            <person name="Tobioka K."/>
            <person name="Yokota K."/>
            <person name="Nakatani H."/>
            <person name="Hori K."/>
            <person name="Tamaru Y."/>
            <person name="Okazaki F."/>
        </authorList>
    </citation>
    <scope>NUCLEOTIDE SEQUENCE</scope>
    <source>
        <strain evidence="1">CFS9</strain>
    </source>
</reference>
<dbReference type="AlphaFoldDB" id="A0AAT9GX06"/>
<organism evidence="1">
    <name type="scientific">Flavobacterium sp. CFS9</name>
    <dbReference type="NCBI Taxonomy" id="3143118"/>
    <lineage>
        <taxon>Bacteria</taxon>
        <taxon>Pseudomonadati</taxon>
        <taxon>Bacteroidota</taxon>
        <taxon>Flavobacteriia</taxon>
        <taxon>Flavobacteriales</taxon>
        <taxon>Flavobacteriaceae</taxon>
        <taxon>Flavobacterium</taxon>
    </lineage>
</organism>
<accession>A0AAT9GX06</accession>
<sequence>MIIKKHTIELKNTSVSEMARFRQIMLSIWHQQILDDKNADNMKTFINNDYKSSNAWIKGSQEDNPIYSLNGEYLGNNSRISEGNDLVFIGENDGKGGFKNLQQLKGKHSKFILKASTVYGESSAYKSNMTEDLRKEMFAIASVLERNSIAYGENSELAKNFRSTSKEKRNGTKMQYAIAAEINVLTNGFDYSYGADAWDGQEQAMFDSSDYRFSTGTFELHKNTLGWTISDEHYKIWATNVGKNFDAPQISFTPYSDEKFNKYYKEGRINLKSTAVYNKTIFWKTLKGKDIIKAYPWNIPNRPVQPGFLDNFKK</sequence>
<gene>
    <name evidence="1" type="ORF">CFS9_03730</name>
</gene>
<proteinExistence type="predicted"/>
<name>A0AAT9GX06_9FLAO</name>
<protein>
    <submittedName>
        <fullName evidence="1">Uncharacterized protein</fullName>
    </submittedName>
</protein>
<evidence type="ECO:0000313" key="1">
    <source>
        <dbReference type="EMBL" id="BFM41732.1"/>
    </source>
</evidence>
<dbReference type="RefSeq" id="WP_369616985.1">
    <property type="nucleotide sequence ID" value="NZ_AP031573.1"/>
</dbReference>
<dbReference type="EMBL" id="AP031573">
    <property type="protein sequence ID" value="BFM41732.1"/>
    <property type="molecule type" value="Genomic_DNA"/>
</dbReference>